<gene>
    <name evidence="6" type="ORF">GCM10010387_22250</name>
</gene>
<evidence type="ECO:0000313" key="6">
    <source>
        <dbReference type="EMBL" id="GGZ28357.1"/>
    </source>
</evidence>
<sequence length="99" mass="10673">MAEPLSKEQIEERIRGLDGWSTDGRKIERTYTISHIPGAAFVAHIAAIQDDLGHHSDATLSYRGVHVSISSSDLGGYVAEHDIELARRIEAASPGHGAV</sequence>
<reference evidence="6" key="2">
    <citation type="submission" date="2020-09" db="EMBL/GenBank/DDBJ databases">
        <authorList>
            <person name="Sun Q."/>
            <person name="Ohkuma M."/>
        </authorList>
    </citation>
    <scope>NUCLEOTIDE SEQUENCE</scope>
    <source>
        <strain evidence="6">JCM 4988</strain>
    </source>
</reference>
<comment type="caution">
    <text evidence="6">The sequence shown here is derived from an EMBL/GenBank/DDBJ whole genome shotgun (WGS) entry which is preliminary data.</text>
</comment>
<evidence type="ECO:0000256" key="1">
    <source>
        <dbReference type="ARBA" id="ARBA00001554"/>
    </source>
</evidence>
<organism evidence="6 7">
    <name type="scientific">Streptomyces inusitatus</name>
    <dbReference type="NCBI Taxonomy" id="68221"/>
    <lineage>
        <taxon>Bacteria</taxon>
        <taxon>Bacillati</taxon>
        <taxon>Actinomycetota</taxon>
        <taxon>Actinomycetes</taxon>
        <taxon>Kitasatosporales</taxon>
        <taxon>Streptomycetaceae</taxon>
        <taxon>Streptomyces</taxon>
    </lineage>
</organism>
<name>A0A918PZ92_9ACTN</name>
<comment type="similarity">
    <text evidence="2">Belongs to the pterin-4-alpha-carbinolamine dehydratase family.</text>
</comment>
<evidence type="ECO:0000256" key="2">
    <source>
        <dbReference type="ARBA" id="ARBA00006472"/>
    </source>
</evidence>
<evidence type="ECO:0000256" key="3">
    <source>
        <dbReference type="ARBA" id="ARBA00013252"/>
    </source>
</evidence>
<dbReference type="InterPro" id="IPR001533">
    <property type="entry name" value="Pterin_deHydtase"/>
</dbReference>
<dbReference type="NCBIfam" id="NF002017">
    <property type="entry name" value="PRK00823.1-2"/>
    <property type="match status" value="1"/>
</dbReference>
<dbReference type="Pfam" id="PF01329">
    <property type="entry name" value="Pterin_4a"/>
    <property type="match status" value="1"/>
</dbReference>
<evidence type="ECO:0000313" key="7">
    <source>
        <dbReference type="Proteomes" id="UP000630936"/>
    </source>
</evidence>
<evidence type="ECO:0000256" key="4">
    <source>
        <dbReference type="ARBA" id="ARBA00021735"/>
    </source>
</evidence>
<dbReference type="InterPro" id="IPR036428">
    <property type="entry name" value="PCD_sf"/>
</dbReference>
<dbReference type="SUPFAM" id="SSF55248">
    <property type="entry name" value="PCD-like"/>
    <property type="match status" value="1"/>
</dbReference>
<proteinExistence type="inferred from homology"/>
<dbReference type="Gene3D" id="3.30.1360.20">
    <property type="entry name" value="Transcriptional coactivator/pterin dehydratase"/>
    <property type="match status" value="1"/>
</dbReference>
<dbReference type="CDD" id="cd00488">
    <property type="entry name" value="PCD_DCoH"/>
    <property type="match status" value="1"/>
</dbReference>
<reference evidence="6" key="1">
    <citation type="journal article" date="2014" name="Int. J. Syst. Evol. Microbiol.">
        <title>Complete genome sequence of Corynebacterium casei LMG S-19264T (=DSM 44701T), isolated from a smear-ripened cheese.</title>
        <authorList>
            <consortium name="US DOE Joint Genome Institute (JGI-PGF)"/>
            <person name="Walter F."/>
            <person name="Albersmeier A."/>
            <person name="Kalinowski J."/>
            <person name="Ruckert C."/>
        </authorList>
    </citation>
    <scope>NUCLEOTIDE SEQUENCE</scope>
    <source>
        <strain evidence="6">JCM 4988</strain>
    </source>
</reference>
<comment type="catalytic activity">
    <reaction evidence="1">
        <text>(4aS,6R)-4a-hydroxy-L-erythro-5,6,7,8-tetrahydrobiopterin = (6R)-L-erythro-6,7-dihydrobiopterin + H2O</text>
        <dbReference type="Rhea" id="RHEA:11920"/>
        <dbReference type="ChEBI" id="CHEBI:15377"/>
        <dbReference type="ChEBI" id="CHEBI:15642"/>
        <dbReference type="ChEBI" id="CHEBI:43120"/>
        <dbReference type="EC" id="4.2.1.96"/>
    </reaction>
</comment>
<dbReference type="RefSeq" id="WP_190122792.1">
    <property type="nucleotide sequence ID" value="NZ_BMWG01000004.1"/>
</dbReference>
<dbReference type="GO" id="GO:0004792">
    <property type="term" value="F:thiosulfate-cyanide sulfurtransferase activity"/>
    <property type="evidence" value="ECO:0007669"/>
    <property type="project" value="InterPro"/>
</dbReference>
<dbReference type="InterPro" id="IPR001307">
    <property type="entry name" value="Thiosulphate_STrfase_CS"/>
</dbReference>
<dbReference type="EC" id="4.2.1.96" evidence="3"/>
<dbReference type="PROSITE" id="PS00380">
    <property type="entry name" value="RHODANESE_1"/>
    <property type="match status" value="1"/>
</dbReference>
<dbReference type="Proteomes" id="UP000630936">
    <property type="component" value="Unassembled WGS sequence"/>
</dbReference>
<evidence type="ECO:0000256" key="5">
    <source>
        <dbReference type="ARBA" id="ARBA00023239"/>
    </source>
</evidence>
<dbReference type="GO" id="GO:0006729">
    <property type="term" value="P:tetrahydrobiopterin biosynthetic process"/>
    <property type="evidence" value="ECO:0007669"/>
    <property type="project" value="InterPro"/>
</dbReference>
<keyword evidence="5" id="KW-0456">Lyase</keyword>
<protein>
    <recommendedName>
        <fullName evidence="4">Putative pterin-4-alpha-carbinolamine dehydratase</fullName>
        <ecNumber evidence="3">4.2.1.96</ecNumber>
    </recommendedName>
</protein>
<keyword evidence="7" id="KW-1185">Reference proteome</keyword>
<accession>A0A918PZ92</accession>
<dbReference type="EMBL" id="BMWG01000004">
    <property type="protein sequence ID" value="GGZ28357.1"/>
    <property type="molecule type" value="Genomic_DNA"/>
</dbReference>
<dbReference type="GO" id="GO:0008124">
    <property type="term" value="F:4-alpha-hydroxytetrahydrobiopterin dehydratase activity"/>
    <property type="evidence" value="ECO:0007669"/>
    <property type="project" value="UniProtKB-EC"/>
</dbReference>
<dbReference type="AlphaFoldDB" id="A0A918PZ92"/>